<dbReference type="Pfam" id="PF01121">
    <property type="entry name" value="CoaE"/>
    <property type="match status" value="1"/>
</dbReference>
<keyword evidence="4 5" id="KW-0173">Coenzyme A biosynthesis</keyword>
<comment type="similarity">
    <text evidence="1 5">Belongs to the CoaE family.</text>
</comment>
<keyword evidence="2 5" id="KW-0547">Nucleotide-binding</keyword>
<dbReference type="AlphaFoldDB" id="A0A2U3MW32"/>
<evidence type="ECO:0000313" key="8">
    <source>
        <dbReference type="Proteomes" id="UP000245974"/>
    </source>
</evidence>
<evidence type="ECO:0000256" key="5">
    <source>
        <dbReference type="HAMAP-Rule" id="MF_00376"/>
    </source>
</evidence>
<protein>
    <recommendedName>
        <fullName evidence="5 6">Dephospho-CoA kinase</fullName>
        <ecNumber evidence="5 6">2.7.1.24</ecNumber>
    </recommendedName>
    <alternativeName>
        <fullName evidence="5">Dephosphocoenzyme A kinase</fullName>
    </alternativeName>
</protein>
<dbReference type="NCBIfam" id="TIGR00152">
    <property type="entry name" value="dephospho-CoA kinase"/>
    <property type="match status" value="1"/>
</dbReference>
<sequence length="203" mass="22795">MSFILGLTGGIGSGKSAASQWFETQGIQVVDADIVAREIVEKGCPALDQIQSVFGDWVLLENGELDRRALREHIFKDPEAKKILESITHPAIRQSIIQQLDSATSPYSILVSPLLFETNQHQLTHHNLLIDASEDLQIIRAAERDGQSVEQIQKIIAAQMPRSEKHKFADDIVMNDGQLVHLYDKLAPLHQQYLVKAKQYLHL</sequence>
<organism evidence="7 8">
    <name type="scientific">Acinetobacter stercoris</name>
    <dbReference type="NCBI Taxonomy" id="2126983"/>
    <lineage>
        <taxon>Bacteria</taxon>
        <taxon>Pseudomonadati</taxon>
        <taxon>Pseudomonadota</taxon>
        <taxon>Gammaproteobacteria</taxon>
        <taxon>Moraxellales</taxon>
        <taxon>Moraxellaceae</taxon>
        <taxon>Acinetobacter</taxon>
    </lineage>
</organism>
<dbReference type="HAMAP" id="MF_00376">
    <property type="entry name" value="Dephospho_CoA_kinase"/>
    <property type="match status" value="1"/>
</dbReference>
<comment type="subcellular location">
    <subcellularLocation>
        <location evidence="5">Cytoplasm</location>
    </subcellularLocation>
</comment>
<dbReference type="Gene3D" id="3.40.50.300">
    <property type="entry name" value="P-loop containing nucleotide triphosphate hydrolases"/>
    <property type="match status" value="1"/>
</dbReference>
<dbReference type="GO" id="GO:0005524">
    <property type="term" value="F:ATP binding"/>
    <property type="evidence" value="ECO:0007669"/>
    <property type="project" value="UniProtKB-UniRule"/>
</dbReference>
<dbReference type="InParanoid" id="A0A2U3MW32"/>
<dbReference type="GO" id="GO:0015937">
    <property type="term" value="P:coenzyme A biosynthetic process"/>
    <property type="evidence" value="ECO:0007669"/>
    <property type="project" value="UniProtKB-UniRule"/>
</dbReference>
<evidence type="ECO:0000256" key="1">
    <source>
        <dbReference type="ARBA" id="ARBA00009018"/>
    </source>
</evidence>
<keyword evidence="5 7" id="KW-0418">Kinase</keyword>
<gene>
    <name evidence="5 7" type="primary">coaE</name>
    <name evidence="7" type="ORF">KPC_0825</name>
</gene>
<dbReference type="SUPFAM" id="SSF52540">
    <property type="entry name" value="P-loop containing nucleoside triphosphate hydrolases"/>
    <property type="match status" value="1"/>
</dbReference>
<dbReference type="PANTHER" id="PTHR10695">
    <property type="entry name" value="DEPHOSPHO-COA KINASE-RELATED"/>
    <property type="match status" value="1"/>
</dbReference>
<dbReference type="PANTHER" id="PTHR10695:SF46">
    <property type="entry name" value="BIFUNCTIONAL COENZYME A SYNTHASE-RELATED"/>
    <property type="match status" value="1"/>
</dbReference>
<evidence type="ECO:0000256" key="3">
    <source>
        <dbReference type="ARBA" id="ARBA00022840"/>
    </source>
</evidence>
<dbReference type="CDD" id="cd02022">
    <property type="entry name" value="DPCK"/>
    <property type="match status" value="1"/>
</dbReference>
<comment type="function">
    <text evidence="5">Catalyzes the phosphorylation of the 3'-hydroxyl group of dephosphocoenzyme A to form coenzyme A.</text>
</comment>
<dbReference type="GO" id="GO:0005737">
    <property type="term" value="C:cytoplasm"/>
    <property type="evidence" value="ECO:0007669"/>
    <property type="project" value="UniProtKB-SubCell"/>
</dbReference>
<dbReference type="InterPro" id="IPR027417">
    <property type="entry name" value="P-loop_NTPase"/>
</dbReference>
<dbReference type="PROSITE" id="PS51219">
    <property type="entry name" value="DPCK"/>
    <property type="match status" value="1"/>
</dbReference>
<comment type="pathway">
    <text evidence="5">Cofactor biosynthesis; coenzyme A biosynthesis; CoA from (R)-pantothenate: step 5/5.</text>
</comment>
<dbReference type="GO" id="GO:0004140">
    <property type="term" value="F:dephospho-CoA kinase activity"/>
    <property type="evidence" value="ECO:0007669"/>
    <property type="project" value="UniProtKB-UniRule"/>
</dbReference>
<keyword evidence="5 7" id="KW-0808">Transferase</keyword>
<keyword evidence="8" id="KW-1185">Reference proteome</keyword>
<evidence type="ECO:0000256" key="6">
    <source>
        <dbReference type="NCBIfam" id="TIGR00152"/>
    </source>
</evidence>
<dbReference type="EMBL" id="OOGT01000024">
    <property type="protein sequence ID" value="SPL69647.1"/>
    <property type="molecule type" value="Genomic_DNA"/>
</dbReference>
<dbReference type="OrthoDB" id="9812943at2"/>
<dbReference type="UniPathway" id="UPA00241">
    <property type="reaction ID" value="UER00356"/>
</dbReference>
<evidence type="ECO:0000256" key="2">
    <source>
        <dbReference type="ARBA" id="ARBA00022741"/>
    </source>
</evidence>
<comment type="catalytic activity">
    <reaction evidence="5">
        <text>3'-dephospho-CoA + ATP = ADP + CoA + H(+)</text>
        <dbReference type="Rhea" id="RHEA:18245"/>
        <dbReference type="ChEBI" id="CHEBI:15378"/>
        <dbReference type="ChEBI" id="CHEBI:30616"/>
        <dbReference type="ChEBI" id="CHEBI:57287"/>
        <dbReference type="ChEBI" id="CHEBI:57328"/>
        <dbReference type="ChEBI" id="CHEBI:456216"/>
        <dbReference type="EC" id="2.7.1.24"/>
    </reaction>
</comment>
<evidence type="ECO:0000256" key="4">
    <source>
        <dbReference type="ARBA" id="ARBA00022993"/>
    </source>
</evidence>
<keyword evidence="5" id="KW-0963">Cytoplasm</keyword>
<name>A0A2U3MW32_9GAMM</name>
<dbReference type="EC" id="2.7.1.24" evidence="5 6"/>
<dbReference type="FunCoup" id="A0A2U3MW32">
    <property type="interactions" value="479"/>
</dbReference>
<keyword evidence="3 5" id="KW-0067">ATP-binding</keyword>
<dbReference type="RefSeq" id="WP_121973166.1">
    <property type="nucleotide sequence ID" value="NZ_OOGT01000024.1"/>
</dbReference>
<reference evidence="8" key="1">
    <citation type="submission" date="2018-03" db="EMBL/GenBank/DDBJ databases">
        <authorList>
            <person name="Blom J."/>
        </authorList>
    </citation>
    <scope>NUCLEOTIDE SEQUENCE [LARGE SCALE GENOMIC DNA]</scope>
    <source>
        <strain evidence="8">KPC-SM-21</strain>
    </source>
</reference>
<dbReference type="Proteomes" id="UP000245974">
    <property type="component" value="Unassembled WGS sequence"/>
</dbReference>
<feature type="binding site" evidence="5">
    <location>
        <begin position="12"/>
        <end position="17"/>
    </location>
    <ligand>
        <name>ATP</name>
        <dbReference type="ChEBI" id="CHEBI:30616"/>
    </ligand>
</feature>
<accession>A0A2U3MW32</accession>
<evidence type="ECO:0000313" key="7">
    <source>
        <dbReference type="EMBL" id="SPL69647.1"/>
    </source>
</evidence>
<proteinExistence type="inferred from homology"/>
<dbReference type="InterPro" id="IPR001977">
    <property type="entry name" value="Depp_CoAkinase"/>
</dbReference>